<organism evidence="3 4">
    <name type="scientific">Cylindrotheca closterium</name>
    <dbReference type="NCBI Taxonomy" id="2856"/>
    <lineage>
        <taxon>Eukaryota</taxon>
        <taxon>Sar</taxon>
        <taxon>Stramenopiles</taxon>
        <taxon>Ochrophyta</taxon>
        <taxon>Bacillariophyta</taxon>
        <taxon>Bacillariophyceae</taxon>
        <taxon>Bacillariophycidae</taxon>
        <taxon>Bacillariales</taxon>
        <taxon>Bacillariaceae</taxon>
        <taxon>Cylindrotheca</taxon>
    </lineage>
</organism>
<feature type="compositionally biased region" description="Polar residues" evidence="1">
    <location>
        <begin position="230"/>
        <end position="239"/>
    </location>
</feature>
<proteinExistence type="predicted"/>
<feature type="compositionally biased region" description="Basic and acidic residues" evidence="1">
    <location>
        <begin position="205"/>
        <end position="217"/>
    </location>
</feature>
<comment type="caution">
    <text evidence="3">The sequence shown here is derived from an EMBL/GenBank/DDBJ whole genome shotgun (WGS) entry which is preliminary data.</text>
</comment>
<feature type="transmembrane region" description="Helical" evidence="2">
    <location>
        <begin position="265"/>
        <end position="291"/>
    </location>
</feature>
<evidence type="ECO:0000256" key="1">
    <source>
        <dbReference type="SAM" id="MobiDB-lite"/>
    </source>
</evidence>
<gene>
    <name evidence="3" type="ORF">CYCCA115_LOCUS7462</name>
</gene>
<evidence type="ECO:0000313" key="4">
    <source>
        <dbReference type="Proteomes" id="UP001295423"/>
    </source>
</evidence>
<keyword evidence="2" id="KW-1133">Transmembrane helix</keyword>
<feature type="region of interest" description="Disordered" evidence="1">
    <location>
        <begin position="1"/>
        <end position="243"/>
    </location>
</feature>
<feature type="compositionally biased region" description="Basic and acidic residues" evidence="1">
    <location>
        <begin position="28"/>
        <end position="41"/>
    </location>
</feature>
<keyword evidence="4" id="KW-1185">Reference proteome</keyword>
<dbReference type="Proteomes" id="UP001295423">
    <property type="component" value="Unassembled WGS sequence"/>
</dbReference>
<keyword evidence="2" id="KW-0472">Membrane</keyword>
<dbReference type="EMBL" id="CAKOGP040001001">
    <property type="protein sequence ID" value="CAJ1941319.1"/>
    <property type="molecule type" value="Genomic_DNA"/>
</dbReference>
<dbReference type="AlphaFoldDB" id="A0AAD2CS44"/>
<reference evidence="3" key="1">
    <citation type="submission" date="2023-08" db="EMBL/GenBank/DDBJ databases">
        <authorList>
            <person name="Audoor S."/>
            <person name="Bilcke G."/>
        </authorList>
    </citation>
    <scope>NUCLEOTIDE SEQUENCE</scope>
</reference>
<sequence>MTKKNARQKMRDLEDRYAASAHSPTNSGHDRSGHHAADLKKIRVVRPGMVKQGSARPGMVKQASARPGMAKQGSARPGIAKQASARPGMAKQASARPGMAKQTSARPGMAKQTSTPIMTKQASKTAVKANKATLKKDKSKKELKKEKSKKELKKEKSKKELKKEKSKKELKKEKSKKELSKQPSRGDLNRTPSGRQMARTPSRGNLERAPSRGDLKRQGSKQSFKKRPSMTRTASSRSQTELERYNGRRRWRKFKKMEEKPKRSLVVIWLVVLAELSFDLGTTIIAFRAMLNDDDCCGYELELGNLPLSVATPFIFLICLELLILLRAMVLTMWPSILDRKEKEQNDDGTTQNGGKLAFCNCFRWSVKTLLRGINVLVLLNPFFGCIIAWMLLYQSDKDESFLVLGLEGGSIILHFISVKLEGSVQNFRQFLFHCMPLVPFIASVSLVLIYLKQTGVCYVVERSVFLFQGCEICPNGFPPIDGNCILDNGTVVSIDAGGFLNLDDSVLNNPGDLTKSTANQGTFCGDDHEGWNTNFCFFNYDGDD</sequence>
<protein>
    <submittedName>
        <fullName evidence="3">Uncharacterized protein</fullName>
    </submittedName>
</protein>
<feature type="transmembrane region" description="Helical" evidence="2">
    <location>
        <begin position="311"/>
        <end position="334"/>
    </location>
</feature>
<feature type="transmembrane region" description="Helical" evidence="2">
    <location>
        <begin position="374"/>
        <end position="395"/>
    </location>
</feature>
<evidence type="ECO:0000256" key="2">
    <source>
        <dbReference type="SAM" id="Phobius"/>
    </source>
</evidence>
<feature type="compositionally biased region" description="Polar residues" evidence="1">
    <location>
        <begin position="101"/>
        <end position="124"/>
    </location>
</feature>
<feature type="compositionally biased region" description="Basic and acidic residues" evidence="1">
    <location>
        <begin position="134"/>
        <end position="180"/>
    </location>
</feature>
<accession>A0AAD2CS44</accession>
<name>A0AAD2CS44_9STRA</name>
<evidence type="ECO:0000313" key="3">
    <source>
        <dbReference type="EMBL" id="CAJ1941319.1"/>
    </source>
</evidence>
<keyword evidence="2" id="KW-0812">Transmembrane</keyword>
<feature type="transmembrane region" description="Helical" evidence="2">
    <location>
        <begin position="431"/>
        <end position="452"/>
    </location>
</feature>